<evidence type="ECO:0000256" key="9">
    <source>
        <dbReference type="ARBA" id="ARBA00022989"/>
    </source>
</evidence>
<keyword evidence="12 15" id="KW-0472">Membrane</keyword>
<dbReference type="Pfam" id="PF00957">
    <property type="entry name" value="Synaptobrevin"/>
    <property type="match status" value="1"/>
</dbReference>
<dbReference type="GO" id="GO:0030659">
    <property type="term" value="C:cytoplasmic vesicle membrane"/>
    <property type="evidence" value="ECO:0007669"/>
    <property type="project" value="UniProtKB-SubCell"/>
</dbReference>
<dbReference type="EMBL" id="HBKR01035279">
    <property type="protein sequence ID" value="CAE2333318.1"/>
    <property type="molecule type" value="Transcribed_RNA"/>
</dbReference>
<evidence type="ECO:0000256" key="6">
    <source>
        <dbReference type="ARBA" id="ARBA00022692"/>
    </source>
</evidence>
<evidence type="ECO:0000256" key="2">
    <source>
        <dbReference type="ARBA" id="ARBA00004163"/>
    </source>
</evidence>
<keyword evidence="7" id="KW-0256">Endoplasmic reticulum</keyword>
<evidence type="ECO:0000256" key="4">
    <source>
        <dbReference type="ARBA" id="ARBA00008025"/>
    </source>
</evidence>
<sequence length="214" mass="24980">MAMLTLIARASDGLLLCGNIHDHEEMDALNRKAKMLLKKIAPSSPKELCIECSPYYFMYLLDDTVCFLSLFKEDCPKHLAHSFLSDIRKEFVALYQREVMSASRPYQMIKFDPFIERTKKIYENPATTSLSKKVSGDLADIHRTMTQNLSDILERGEKLNSVSMKSEALTQQSKKYEQSARNMRMTAIWKKRIMYLSVIFVILLFLFLRFYWFA</sequence>
<keyword evidence="6 15" id="KW-0812">Transmembrane</keyword>
<keyword evidence="9 15" id="KW-1133">Transmembrane helix</keyword>
<evidence type="ECO:0000259" key="17">
    <source>
        <dbReference type="PROSITE" id="PS50892"/>
    </source>
</evidence>
<comment type="similarity">
    <text evidence="4">Belongs to the synaptobrevin family.</text>
</comment>
<dbReference type="InterPro" id="IPR044565">
    <property type="entry name" value="Sec22"/>
</dbReference>
<evidence type="ECO:0000256" key="14">
    <source>
        <dbReference type="PROSITE-ProRule" id="PRU00290"/>
    </source>
</evidence>
<name>A0A7S4U7P2_9EUKA</name>
<comment type="subcellular location">
    <subcellularLocation>
        <location evidence="1">Cytoplasmic vesicle membrane</location>
    </subcellularLocation>
    <subcellularLocation>
        <location evidence="2">Endoplasmic reticulum membrane</location>
        <topology evidence="2">Single-pass type IV membrane protein</topology>
    </subcellularLocation>
    <subcellularLocation>
        <location evidence="3">Golgi apparatus membrane</location>
    </subcellularLocation>
</comment>
<reference evidence="18" key="1">
    <citation type="submission" date="2021-01" db="EMBL/GenBank/DDBJ databases">
        <authorList>
            <person name="Corre E."/>
            <person name="Pelletier E."/>
            <person name="Niang G."/>
            <person name="Scheremetjew M."/>
            <person name="Finn R."/>
            <person name="Kale V."/>
            <person name="Holt S."/>
            <person name="Cochrane G."/>
            <person name="Meng A."/>
            <person name="Brown T."/>
            <person name="Cohen L."/>
        </authorList>
    </citation>
    <scope>NUCLEOTIDE SEQUENCE</scope>
    <source>
        <strain evidence="18">SoJaBio B1-5/56/2</strain>
    </source>
</reference>
<feature type="domain" description="V-SNARE coiled-coil homology" evidence="17">
    <location>
        <begin position="130"/>
        <end position="190"/>
    </location>
</feature>
<dbReference type="GO" id="GO:0006888">
    <property type="term" value="P:endoplasmic reticulum to Golgi vesicle-mediated transport"/>
    <property type="evidence" value="ECO:0007669"/>
    <property type="project" value="InterPro"/>
</dbReference>
<dbReference type="Pfam" id="PF13774">
    <property type="entry name" value="Longin"/>
    <property type="match status" value="1"/>
</dbReference>
<keyword evidence="5" id="KW-0813">Transport</keyword>
<evidence type="ECO:0000256" key="13">
    <source>
        <dbReference type="ARBA" id="ARBA00023329"/>
    </source>
</evidence>
<dbReference type="GO" id="GO:0006890">
    <property type="term" value="P:retrograde vesicle-mediated transport, Golgi to endoplasmic reticulum"/>
    <property type="evidence" value="ECO:0007669"/>
    <property type="project" value="InterPro"/>
</dbReference>
<evidence type="ECO:0000256" key="12">
    <source>
        <dbReference type="ARBA" id="ARBA00023136"/>
    </source>
</evidence>
<evidence type="ECO:0000256" key="3">
    <source>
        <dbReference type="ARBA" id="ARBA00004394"/>
    </source>
</evidence>
<keyword evidence="10" id="KW-0333">Golgi apparatus</keyword>
<evidence type="ECO:0000256" key="5">
    <source>
        <dbReference type="ARBA" id="ARBA00022448"/>
    </source>
</evidence>
<feature type="domain" description="Longin" evidence="16">
    <location>
        <begin position="6"/>
        <end position="115"/>
    </location>
</feature>
<evidence type="ECO:0000256" key="7">
    <source>
        <dbReference type="ARBA" id="ARBA00022824"/>
    </source>
</evidence>
<dbReference type="Gene3D" id="3.30.450.50">
    <property type="entry name" value="Longin domain"/>
    <property type="match status" value="1"/>
</dbReference>
<evidence type="ECO:0000256" key="1">
    <source>
        <dbReference type="ARBA" id="ARBA00004156"/>
    </source>
</evidence>
<proteinExistence type="inferred from homology"/>
<evidence type="ECO:0008006" key="19">
    <source>
        <dbReference type="Google" id="ProtNLM"/>
    </source>
</evidence>
<dbReference type="GO" id="GO:0015031">
    <property type="term" value="P:protein transport"/>
    <property type="evidence" value="ECO:0007669"/>
    <property type="project" value="UniProtKB-KW"/>
</dbReference>
<accession>A0A7S4U7P2</accession>
<feature type="transmembrane region" description="Helical" evidence="15">
    <location>
        <begin position="193"/>
        <end position="212"/>
    </location>
</feature>
<protein>
    <recommendedName>
        <fullName evidence="19">V-SNARE coiled-coil homology domain-containing protein</fullName>
    </recommendedName>
</protein>
<evidence type="ECO:0000256" key="8">
    <source>
        <dbReference type="ARBA" id="ARBA00022927"/>
    </source>
</evidence>
<dbReference type="SMART" id="SM01270">
    <property type="entry name" value="Longin"/>
    <property type="match status" value="1"/>
</dbReference>
<dbReference type="CDD" id="cd14824">
    <property type="entry name" value="Longin"/>
    <property type="match status" value="1"/>
</dbReference>
<dbReference type="AlphaFoldDB" id="A0A7S4U7P2"/>
<evidence type="ECO:0000256" key="15">
    <source>
        <dbReference type="SAM" id="Phobius"/>
    </source>
</evidence>
<evidence type="ECO:0000256" key="10">
    <source>
        <dbReference type="ARBA" id="ARBA00023034"/>
    </source>
</evidence>
<gene>
    <name evidence="18" type="ORF">NAES01612_LOCUS23093</name>
</gene>
<evidence type="ECO:0000259" key="16">
    <source>
        <dbReference type="PROSITE" id="PS50859"/>
    </source>
</evidence>
<dbReference type="GO" id="GO:0005789">
    <property type="term" value="C:endoplasmic reticulum membrane"/>
    <property type="evidence" value="ECO:0007669"/>
    <property type="project" value="UniProtKB-SubCell"/>
</dbReference>
<dbReference type="InterPro" id="IPR042855">
    <property type="entry name" value="V_SNARE_CC"/>
</dbReference>
<keyword evidence="13" id="KW-0968">Cytoplasmic vesicle</keyword>
<dbReference type="SUPFAM" id="SSF64356">
    <property type="entry name" value="SNARE-like"/>
    <property type="match status" value="1"/>
</dbReference>
<organism evidence="18">
    <name type="scientific">Paramoeba aestuarina</name>
    <dbReference type="NCBI Taxonomy" id="180227"/>
    <lineage>
        <taxon>Eukaryota</taxon>
        <taxon>Amoebozoa</taxon>
        <taxon>Discosea</taxon>
        <taxon>Flabellinia</taxon>
        <taxon>Dactylopodida</taxon>
        <taxon>Paramoebidae</taxon>
        <taxon>Paramoeba</taxon>
    </lineage>
</organism>
<dbReference type="InterPro" id="IPR010908">
    <property type="entry name" value="Longin_dom"/>
</dbReference>
<dbReference type="GO" id="GO:0005484">
    <property type="term" value="F:SNAP receptor activity"/>
    <property type="evidence" value="ECO:0007669"/>
    <property type="project" value="InterPro"/>
</dbReference>
<dbReference type="PROSITE" id="PS50892">
    <property type="entry name" value="V_SNARE"/>
    <property type="match status" value="1"/>
</dbReference>
<evidence type="ECO:0000313" key="18">
    <source>
        <dbReference type="EMBL" id="CAE2333318.1"/>
    </source>
</evidence>
<dbReference type="Gene3D" id="1.20.5.110">
    <property type="match status" value="1"/>
</dbReference>
<keyword evidence="8" id="KW-0653">Protein transport</keyword>
<keyword evidence="11 14" id="KW-0175">Coiled coil</keyword>
<dbReference type="InterPro" id="IPR011012">
    <property type="entry name" value="Longin-like_dom_sf"/>
</dbReference>
<evidence type="ECO:0000256" key="11">
    <source>
        <dbReference type="ARBA" id="ARBA00023054"/>
    </source>
</evidence>
<dbReference type="PANTHER" id="PTHR45837">
    <property type="entry name" value="VESICLE-TRAFFICKING PROTEIN SEC22B"/>
    <property type="match status" value="1"/>
</dbReference>
<dbReference type="GO" id="GO:0000139">
    <property type="term" value="C:Golgi membrane"/>
    <property type="evidence" value="ECO:0007669"/>
    <property type="project" value="UniProtKB-SubCell"/>
</dbReference>
<dbReference type="SUPFAM" id="SSF58038">
    <property type="entry name" value="SNARE fusion complex"/>
    <property type="match status" value="1"/>
</dbReference>
<dbReference type="PROSITE" id="PS50859">
    <property type="entry name" value="LONGIN"/>
    <property type="match status" value="1"/>
</dbReference>